<organism evidence="1 2">
    <name type="scientific">Tanacetum coccineum</name>
    <dbReference type="NCBI Taxonomy" id="301880"/>
    <lineage>
        <taxon>Eukaryota</taxon>
        <taxon>Viridiplantae</taxon>
        <taxon>Streptophyta</taxon>
        <taxon>Embryophyta</taxon>
        <taxon>Tracheophyta</taxon>
        <taxon>Spermatophyta</taxon>
        <taxon>Magnoliopsida</taxon>
        <taxon>eudicotyledons</taxon>
        <taxon>Gunneridae</taxon>
        <taxon>Pentapetalae</taxon>
        <taxon>asterids</taxon>
        <taxon>campanulids</taxon>
        <taxon>Asterales</taxon>
        <taxon>Asteraceae</taxon>
        <taxon>Asteroideae</taxon>
        <taxon>Anthemideae</taxon>
        <taxon>Anthemidinae</taxon>
        <taxon>Tanacetum</taxon>
    </lineage>
</organism>
<proteinExistence type="predicted"/>
<reference evidence="1" key="1">
    <citation type="journal article" date="2022" name="Int. J. Mol. Sci.">
        <title>Draft Genome of Tanacetum Coccineum: Genomic Comparison of Closely Related Tanacetum-Family Plants.</title>
        <authorList>
            <person name="Yamashiro T."/>
            <person name="Shiraishi A."/>
            <person name="Nakayama K."/>
            <person name="Satake H."/>
        </authorList>
    </citation>
    <scope>NUCLEOTIDE SEQUENCE</scope>
</reference>
<protein>
    <submittedName>
        <fullName evidence="1">Uncharacterized protein</fullName>
    </submittedName>
</protein>
<sequence length="144" mass="16381">MGLRLPLPPFDLQLSCLLKEQLLEPALNLTVHCCGLEFRVLNGYDSEVIAHETSMNCCVQTFIVPSPMIAPKKSTVKNVIFIFIGDKTRPLSSQIFVGDKTRLVHEIDSSSMETWWNLDFRSNFENIFAPPILLMIVFMPGMEY</sequence>
<comment type="caution">
    <text evidence="1">The sequence shown here is derived from an EMBL/GenBank/DDBJ whole genome shotgun (WGS) entry which is preliminary data.</text>
</comment>
<evidence type="ECO:0000313" key="1">
    <source>
        <dbReference type="EMBL" id="GJT25514.1"/>
    </source>
</evidence>
<reference evidence="1" key="2">
    <citation type="submission" date="2022-01" db="EMBL/GenBank/DDBJ databases">
        <authorList>
            <person name="Yamashiro T."/>
            <person name="Shiraishi A."/>
            <person name="Satake H."/>
            <person name="Nakayama K."/>
        </authorList>
    </citation>
    <scope>NUCLEOTIDE SEQUENCE</scope>
</reference>
<name>A0ABQ5CKW4_9ASTR</name>
<evidence type="ECO:0000313" key="2">
    <source>
        <dbReference type="Proteomes" id="UP001151760"/>
    </source>
</evidence>
<accession>A0ABQ5CKW4</accession>
<dbReference type="Proteomes" id="UP001151760">
    <property type="component" value="Unassembled WGS sequence"/>
</dbReference>
<keyword evidence="2" id="KW-1185">Reference proteome</keyword>
<gene>
    <name evidence="1" type="ORF">Tco_0895451</name>
</gene>
<dbReference type="EMBL" id="BQNB010014220">
    <property type="protein sequence ID" value="GJT25514.1"/>
    <property type="molecule type" value="Genomic_DNA"/>
</dbReference>